<gene>
    <name evidence="1" type="ORF">FPOA_03700</name>
</gene>
<dbReference type="AlphaFoldDB" id="A0A1B8ARK7"/>
<evidence type="ECO:0000313" key="2">
    <source>
        <dbReference type="Proteomes" id="UP000091967"/>
    </source>
</evidence>
<organism evidence="1 2">
    <name type="scientific">Fusarium poae</name>
    <dbReference type="NCBI Taxonomy" id="36050"/>
    <lineage>
        <taxon>Eukaryota</taxon>
        <taxon>Fungi</taxon>
        <taxon>Dikarya</taxon>
        <taxon>Ascomycota</taxon>
        <taxon>Pezizomycotina</taxon>
        <taxon>Sordariomycetes</taxon>
        <taxon>Hypocreomycetidae</taxon>
        <taxon>Hypocreales</taxon>
        <taxon>Nectriaceae</taxon>
        <taxon>Fusarium</taxon>
    </lineage>
</organism>
<sequence>MRQMKLAVDVLFNTKPVDPKQSKASSKSLIKSAKLRVDKLDETIAKYLEMSLAEEHNIADLSKEGEPIAVNRTPRTRRSDTFVPLDPKNKEELISKMYKALLKLAHHSDMDLTEALLHEQICYFAWHYMSKVTRMRDIILLVWDKNYDGAVVYDEIQEDAMLRTVDFLLSNFKLGTFFG</sequence>
<name>A0A1B8ARK7_FUSPO</name>
<comment type="caution">
    <text evidence="1">The sequence shown here is derived from an EMBL/GenBank/DDBJ whole genome shotgun (WGS) entry which is preliminary data.</text>
</comment>
<reference evidence="1 2" key="1">
    <citation type="submission" date="2016-06" db="EMBL/GenBank/DDBJ databases">
        <title>Living apart together: crosstalk between the core and supernumerary genomes in a fungal plant pathogen.</title>
        <authorList>
            <person name="Vanheule A."/>
            <person name="Audenaert K."/>
            <person name="Warris S."/>
            <person name="Van De Geest H."/>
            <person name="Schijlen E."/>
            <person name="Hofte M."/>
            <person name="De Saeger S."/>
            <person name="Haesaert G."/>
            <person name="Waalwijk C."/>
            <person name="Van Der Lee T."/>
        </authorList>
    </citation>
    <scope>NUCLEOTIDE SEQUENCE [LARGE SCALE GENOMIC DNA]</scope>
    <source>
        <strain evidence="1 2">2516</strain>
    </source>
</reference>
<accession>A0A1B8ARK7</accession>
<evidence type="ECO:0000313" key="1">
    <source>
        <dbReference type="EMBL" id="OBS23143.1"/>
    </source>
</evidence>
<proteinExistence type="predicted"/>
<dbReference type="STRING" id="36050.A0A1B8ARK7"/>
<dbReference type="Proteomes" id="UP000091967">
    <property type="component" value="Unassembled WGS sequence"/>
</dbReference>
<dbReference type="EMBL" id="LYXU01000002">
    <property type="protein sequence ID" value="OBS23143.1"/>
    <property type="molecule type" value="Genomic_DNA"/>
</dbReference>
<protein>
    <submittedName>
        <fullName evidence="1">Uncharacterized protein</fullName>
    </submittedName>
</protein>
<keyword evidence="2" id="KW-1185">Reference proteome</keyword>